<gene>
    <name evidence="1" type="ORF">CR103_12215</name>
</gene>
<dbReference type="Proteomes" id="UP000228593">
    <property type="component" value="Unassembled WGS sequence"/>
</dbReference>
<accession>A0A2G8T0M6</accession>
<sequence length="253" mass="27397">MRIAILLISSALVCYAALCLALFAFQRSLIYFPQPKSFGDAASTMRLAVEDAQLAITVRPHAGAKALIYFGGNAEDVSANLASFSSAFPDHALYLMHYRGFGGSTGKPSEKLLHADATALFDKVRGEHADIALVGRSLGSGVAIRLATVRSASRLVLVTPYDSIEAIAARQFPYFPVRWLLTDKFVSWRYAQAIRVPTLILQAEIDDIIPAASTARLYAAFAPDTASLVVIRGAGHNTLSDTTQYLERMRSAL</sequence>
<evidence type="ECO:0000313" key="1">
    <source>
        <dbReference type="EMBL" id="PIL39513.1"/>
    </source>
</evidence>
<dbReference type="InterPro" id="IPR029058">
    <property type="entry name" value="AB_hydrolase_fold"/>
</dbReference>
<evidence type="ECO:0000313" key="2">
    <source>
        <dbReference type="Proteomes" id="UP000228593"/>
    </source>
</evidence>
<dbReference type="Gene3D" id="3.40.50.1820">
    <property type="entry name" value="alpha/beta hydrolase"/>
    <property type="match status" value="1"/>
</dbReference>
<dbReference type="SUPFAM" id="SSF53474">
    <property type="entry name" value="alpha/beta-Hydrolases"/>
    <property type="match status" value="1"/>
</dbReference>
<dbReference type="PANTHER" id="PTHR12277">
    <property type="entry name" value="ALPHA/BETA HYDROLASE DOMAIN-CONTAINING PROTEIN"/>
    <property type="match status" value="1"/>
</dbReference>
<dbReference type="RefSeq" id="WP_099916269.1">
    <property type="nucleotide sequence ID" value="NZ_BMHS01000015.1"/>
</dbReference>
<name>A0A2G8T0M6_9BURK</name>
<dbReference type="EMBL" id="PDOB01000017">
    <property type="protein sequence ID" value="PIL39513.1"/>
    <property type="molecule type" value="Genomic_DNA"/>
</dbReference>
<reference evidence="1 2" key="1">
    <citation type="submission" date="2017-10" db="EMBL/GenBank/DDBJ databases">
        <title>Massilia psychrophilum sp. nov., a novel purple-pigmented bacterium isolated from Tianshan glacier, Xinjiang Municipality, China.</title>
        <authorList>
            <person name="Wang H."/>
        </authorList>
    </citation>
    <scope>NUCLEOTIDE SEQUENCE [LARGE SCALE GENOMIC DNA]</scope>
    <source>
        <strain evidence="1 2">JCM 30813</strain>
    </source>
</reference>
<keyword evidence="2" id="KW-1185">Reference proteome</keyword>
<dbReference type="PANTHER" id="PTHR12277:SF81">
    <property type="entry name" value="PROTEIN ABHD13"/>
    <property type="match status" value="1"/>
</dbReference>
<comment type="caution">
    <text evidence="1">The sequence shown here is derived from an EMBL/GenBank/DDBJ whole genome shotgun (WGS) entry which is preliminary data.</text>
</comment>
<proteinExistence type="predicted"/>
<dbReference type="AlphaFoldDB" id="A0A2G8T0M6"/>
<organism evidence="1 2">
    <name type="scientific">Massilia psychrophila</name>
    <dbReference type="NCBI Taxonomy" id="1603353"/>
    <lineage>
        <taxon>Bacteria</taxon>
        <taxon>Pseudomonadati</taxon>
        <taxon>Pseudomonadota</taxon>
        <taxon>Betaproteobacteria</taxon>
        <taxon>Burkholderiales</taxon>
        <taxon>Oxalobacteraceae</taxon>
        <taxon>Telluria group</taxon>
        <taxon>Massilia</taxon>
    </lineage>
</organism>
<protein>
    <submittedName>
        <fullName evidence="1">Uncharacterized protein</fullName>
    </submittedName>
</protein>